<dbReference type="SMART" id="SM00347">
    <property type="entry name" value="HTH_MARR"/>
    <property type="match status" value="1"/>
</dbReference>
<reference evidence="2 3" key="1">
    <citation type="submission" date="2016-10" db="EMBL/GenBank/DDBJ databases">
        <authorList>
            <person name="de Groot N.N."/>
        </authorList>
    </citation>
    <scope>NUCLEOTIDE SEQUENCE [LARGE SCALE GENOMIC DNA]</scope>
    <source>
        <strain evidence="2 3">DSM 20678</strain>
    </source>
</reference>
<dbReference type="STRING" id="937334.SAMN05444406_12530"/>
<keyword evidence="3" id="KW-1185">Reference proteome</keyword>
<dbReference type="Gene3D" id="1.10.10.10">
    <property type="entry name" value="Winged helix-like DNA-binding domain superfamily/Winged helix DNA-binding domain"/>
    <property type="match status" value="1"/>
</dbReference>
<feature type="domain" description="HTH marR-type" evidence="1">
    <location>
        <begin position="6"/>
        <end position="137"/>
    </location>
</feature>
<name>A0A1I5XFR2_9FIRM</name>
<evidence type="ECO:0000259" key="1">
    <source>
        <dbReference type="PROSITE" id="PS50995"/>
    </source>
</evidence>
<dbReference type="PANTHER" id="PTHR33164">
    <property type="entry name" value="TRANSCRIPTIONAL REGULATOR, MARR FAMILY"/>
    <property type="match status" value="1"/>
</dbReference>
<dbReference type="GO" id="GO:0003700">
    <property type="term" value="F:DNA-binding transcription factor activity"/>
    <property type="evidence" value="ECO:0007669"/>
    <property type="project" value="InterPro"/>
</dbReference>
<dbReference type="Proteomes" id="UP000198577">
    <property type="component" value="Unassembled WGS sequence"/>
</dbReference>
<protein>
    <submittedName>
        <fullName evidence="2">MarR family transcriptional regulator, 2-MHQ and catechol-resistance regulon repressor</fullName>
    </submittedName>
</protein>
<evidence type="ECO:0000313" key="2">
    <source>
        <dbReference type="EMBL" id="SFQ30799.1"/>
    </source>
</evidence>
<dbReference type="InterPro" id="IPR000835">
    <property type="entry name" value="HTH_MarR-typ"/>
</dbReference>
<dbReference type="SUPFAM" id="SSF46785">
    <property type="entry name" value="Winged helix' DNA-binding domain"/>
    <property type="match status" value="1"/>
</dbReference>
<accession>A0A1I5XFR2</accession>
<gene>
    <name evidence="2" type="ORF">SAMN05444406_12530</name>
</gene>
<dbReference type="EMBL" id="FOXR01000025">
    <property type="protein sequence ID" value="SFQ30799.1"/>
    <property type="molecule type" value="Genomic_DNA"/>
</dbReference>
<dbReference type="PRINTS" id="PR00598">
    <property type="entry name" value="HTHMARR"/>
</dbReference>
<dbReference type="PANTHER" id="PTHR33164:SF43">
    <property type="entry name" value="HTH-TYPE TRANSCRIPTIONAL REPRESSOR YETL"/>
    <property type="match status" value="1"/>
</dbReference>
<dbReference type="InterPro" id="IPR039422">
    <property type="entry name" value="MarR/SlyA-like"/>
</dbReference>
<sequence>MNGSLELEVYKALRDAYNGIKRELHNKLAQNGITWPQFHALYHIGDEGIPSHELAKELNCNASNMTGLIDRMEQNNWVYRVHCKDDRRVWLIKLTEEGKRLKEELIPRHQKNIEERMGVLSQEELKTLKSLLDKLIKGNH</sequence>
<dbReference type="InterPro" id="IPR036390">
    <property type="entry name" value="WH_DNA-bd_sf"/>
</dbReference>
<dbReference type="GO" id="GO:0006950">
    <property type="term" value="P:response to stress"/>
    <property type="evidence" value="ECO:0007669"/>
    <property type="project" value="TreeGrafter"/>
</dbReference>
<dbReference type="RefSeq" id="WP_025747405.1">
    <property type="nucleotide sequence ID" value="NZ_FOXR01000025.1"/>
</dbReference>
<proteinExistence type="predicted"/>
<dbReference type="Pfam" id="PF01047">
    <property type="entry name" value="MarR"/>
    <property type="match status" value="1"/>
</dbReference>
<dbReference type="InterPro" id="IPR036388">
    <property type="entry name" value="WH-like_DNA-bd_sf"/>
</dbReference>
<organism evidence="2 3">
    <name type="scientific">Caldicoprobacter faecalis</name>
    <dbReference type="NCBI Taxonomy" id="937334"/>
    <lineage>
        <taxon>Bacteria</taxon>
        <taxon>Bacillati</taxon>
        <taxon>Bacillota</taxon>
        <taxon>Clostridia</taxon>
        <taxon>Caldicoprobacterales</taxon>
        <taxon>Caldicoprobacteraceae</taxon>
        <taxon>Caldicoprobacter</taxon>
    </lineage>
</organism>
<dbReference type="AlphaFoldDB" id="A0A1I5XFR2"/>
<evidence type="ECO:0000313" key="3">
    <source>
        <dbReference type="Proteomes" id="UP000198577"/>
    </source>
</evidence>
<dbReference type="PROSITE" id="PS50995">
    <property type="entry name" value="HTH_MARR_2"/>
    <property type="match status" value="1"/>
</dbReference>